<dbReference type="InterPro" id="IPR006205">
    <property type="entry name" value="Mev_gal_kin"/>
</dbReference>
<dbReference type="InterPro" id="IPR013750">
    <property type="entry name" value="GHMP_kinase_C_dom"/>
</dbReference>
<dbReference type="GO" id="GO:0005524">
    <property type="term" value="F:ATP binding"/>
    <property type="evidence" value="ECO:0007669"/>
    <property type="project" value="UniProtKB-KW"/>
</dbReference>
<evidence type="ECO:0000256" key="8">
    <source>
        <dbReference type="ARBA" id="ARBA00023098"/>
    </source>
</evidence>
<evidence type="ECO:0000256" key="2">
    <source>
        <dbReference type="ARBA" id="ARBA00022516"/>
    </source>
</evidence>
<accession>A0A0S7BV49</accession>
<keyword evidence="5 12" id="KW-0418">Kinase</keyword>
<comment type="pathway">
    <text evidence="9">Isoprenoid biosynthesis; isopentenyl diphosphate biosynthesis via mevalonate pathway; isopentenyl diphosphate from (R)-mevalonate: step 1/3.</text>
</comment>
<keyword evidence="7" id="KW-0460">Magnesium</keyword>
<evidence type="ECO:0000313" key="12">
    <source>
        <dbReference type="EMBL" id="GAP40822.1"/>
    </source>
</evidence>
<dbReference type="GO" id="GO:0004496">
    <property type="term" value="F:mevalonate kinase activity"/>
    <property type="evidence" value="ECO:0007669"/>
    <property type="project" value="InterPro"/>
</dbReference>
<evidence type="ECO:0000313" key="13">
    <source>
        <dbReference type="Proteomes" id="UP000053370"/>
    </source>
</evidence>
<gene>
    <name evidence="12" type="ORF">ATC1_13803</name>
</gene>
<dbReference type="STRING" id="1678840.ATC1_13803"/>
<dbReference type="SUPFAM" id="SSF55060">
    <property type="entry name" value="GHMP Kinase, C-terminal domain"/>
    <property type="match status" value="1"/>
</dbReference>
<dbReference type="Gene3D" id="3.30.230.10">
    <property type="match status" value="1"/>
</dbReference>
<evidence type="ECO:0000259" key="10">
    <source>
        <dbReference type="Pfam" id="PF00288"/>
    </source>
</evidence>
<dbReference type="NCBIfam" id="TIGR00549">
    <property type="entry name" value="mevalon_kin"/>
    <property type="match status" value="1"/>
</dbReference>
<keyword evidence="13" id="KW-1185">Reference proteome</keyword>
<dbReference type="GO" id="GO:0019287">
    <property type="term" value="P:isopentenyl diphosphate biosynthetic process, mevalonate pathway"/>
    <property type="evidence" value="ECO:0007669"/>
    <property type="project" value="UniProtKB-UniPathway"/>
</dbReference>
<dbReference type="EMBL" id="DF968181">
    <property type="protein sequence ID" value="GAP40822.1"/>
    <property type="molecule type" value="Genomic_DNA"/>
</dbReference>
<dbReference type="Proteomes" id="UP000053370">
    <property type="component" value="Unassembled WGS sequence"/>
</dbReference>
<reference evidence="12" key="1">
    <citation type="journal article" date="2015" name="Genome Announc.">
        <title>Draft Genome Sequence of Anaerolineae Strain TC1, a Novel Isolate from a Methanogenic Wastewater Treatment System.</title>
        <authorList>
            <person name="Matsuura N."/>
            <person name="Tourlousse D.M."/>
            <person name="Sun L."/>
            <person name="Toyonaga M."/>
            <person name="Kuroda K."/>
            <person name="Ohashi A."/>
            <person name="Cruz R."/>
            <person name="Yamaguchi T."/>
            <person name="Sekiguchi Y."/>
        </authorList>
    </citation>
    <scope>NUCLEOTIDE SEQUENCE [LARGE SCALE GENOMIC DNA]</scope>
    <source>
        <strain evidence="12">TC1</strain>
    </source>
</reference>
<name>A0A0S7BV49_9CHLR</name>
<dbReference type="InterPro" id="IPR006204">
    <property type="entry name" value="GHMP_kinase_N_dom"/>
</dbReference>
<dbReference type="PANTHER" id="PTHR43290:SF2">
    <property type="entry name" value="MEVALONATE KINASE"/>
    <property type="match status" value="1"/>
</dbReference>
<keyword evidence="1" id="KW-0963">Cytoplasm</keyword>
<evidence type="ECO:0000256" key="7">
    <source>
        <dbReference type="ARBA" id="ARBA00022842"/>
    </source>
</evidence>
<protein>
    <submittedName>
        <fullName evidence="12">Mevalonate kinase</fullName>
    </submittedName>
</protein>
<keyword evidence="6" id="KW-0067">ATP-binding</keyword>
<dbReference type="InterPro" id="IPR036554">
    <property type="entry name" value="GHMP_kinase_C_sf"/>
</dbReference>
<organism evidence="12">
    <name type="scientific">Flexilinea flocculi</name>
    <dbReference type="NCBI Taxonomy" id="1678840"/>
    <lineage>
        <taxon>Bacteria</taxon>
        <taxon>Bacillati</taxon>
        <taxon>Chloroflexota</taxon>
        <taxon>Anaerolineae</taxon>
        <taxon>Anaerolineales</taxon>
        <taxon>Anaerolineaceae</taxon>
        <taxon>Flexilinea</taxon>
    </lineage>
</organism>
<keyword evidence="8" id="KW-0443">Lipid metabolism</keyword>
<evidence type="ECO:0000256" key="5">
    <source>
        <dbReference type="ARBA" id="ARBA00022777"/>
    </source>
</evidence>
<dbReference type="UniPathway" id="UPA00057">
    <property type="reaction ID" value="UER00098"/>
</dbReference>
<evidence type="ECO:0000256" key="3">
    <source>
        <dbReference type="ARBA" id="ARBA00022679"/>
    </source>
</evidence>
<dbReference type="GO" id="GO:0005829">
    <property type="term" value="C:cytosol"/>
    <property type="evidence" value="ECO:0007669"/>
    <property type="project" value="TreeGrafter"/>
</dbReference>
<feature type="domain" description="GHMP kinase N-terminal" evidence="10">
    <location>
        <begin position="84"/>
        <end position="156"/>
    </location>
</feature>
<dbReference type="InterPro" id="IPR014721">
    <property type="entry name" value="Ribsml_uS5_D2-typ_fold_subgr"/>
</dbReference>
<evidence type="ECO:0000259" key="11">
    <source>
        <dbReference type="Pfam" id="PF08544"/>
    </source>
</evidence>
<keyword evidence="3" id="KW-0808">Transferase</keyword>
<dbReference type="SUPFAM" id="SSF54211">
    <property type="entry name" value="Ribosomal protein S5 domain 2-like"/>
    <property type="match status" value="1"/>
</dbReference>
<dbReference type="AlphaFoldDB" id="A0A0S7BV49"/>
<dbReference type="RefSeq" id="WP_062280790.1">
    <property type="nucleotide sequence ID" value="NZ_DF968181.1"/>
</dbReference>
<dbReference type="Pfam" id="PF00288">
    <property type="entry name" value="GHMP_kinases_N"/>
    <property type="match status" value="1"/>
</dbReference>
<keyword evidence="2" id="KW-0444">Lipid biosynthesis</keyword>
<dbReference type="PATRIC" id="fig|1678840.3.peg.2181"/>
<dbReference type="Gene3D" id="3.30.70.890">
    <property type="entry name" value="GHMP kinase, C-terminal domain"/>
    <property type="match status" value="1"/>
</dbReference>
<dbReference type="PRINTS" id="PR00959">
    <property type="entry name" value="MEVGALKINASE"/>
</dbReference>
<evidence type="ECO:0000256" key="9">
    <source>
        <dbReference type="ARBA" id="ARBA00029438"/>
    </source>
</evidence>
<evidence type="ECO:0000256" key="1">
    <source>
        <dbReference type="ARBA" id="ARBA00022490"/>
    </source>
</evidence>
<dbReference type="Pfam" id="PF08544">
    <property type="entry name" value="GHMP_kinases_C"/>
    <property type="match status" value="1"/>
</dbReference>
<evidence type="ECO:0000256" key="6">
    <source>
        <dbReference type="ARBA" id="ARBA00022840"/>
    </source>
</evidence>
<feature type="domain" description="GHMP kinase C-terminal" evidence="11">
    <location>
        <begin position="219"/>
        <end position="298"/>
    </location>
</feature>
<sequence length="304" mass="33061">MGKGIAPAKTILFGEHAVVYGEPGIAIPLWGITTTASFHQLQNLNRKQEFHISSPLIGLDADFSEISVNLPLKKLIILLKDMLHLTELPTKTLQIETTIPIASGLGSGAACSVAVIRAFFDEYQCDFDDAEVSAIAFEIEKYYHGSPSGLDNTTISFGKPVYFQKEMGFEILQLGTKLNLIVADTGIQSVTSVVVQDVKTNYLKNQRYLKEIGQIAKKARPAIEKGNISEIGLLMNENHELLKKIDVSCYELDLAVETARKNGALGAKLTGAGRGGNFIALAENPSDMARIKESLKQIGAKIIL</sequence>
<dbReference type="InterPro" id="IPR020568">
    <property type="entry name" value="Ribosomal_Su5_D2-typ_SF"/>
</dbReference>
<dbReference type="PANTHER" id="PTHR43290">
    <property type="entry name" value="MEVALONATE KINASE"/>
    <property type="match status" value="1"/>
</dbReference>
<evidence type="ECO:0000256" key="4">
    <source>
        <dbReference type="ARBA" id="ARBA00022741"/>
    </source>
</evidence>
<keyword evidence="4" id="KW-0547">Nucleotide-binding</keyword>
<proteinExistence type="predicted"/>
<dbReference type="OrthoDB" id="9764892at2"/>